<reference evidence="2 3" key="1">
    <citation type="submission" date="2017-08" db="EMBL/GenBank/DDBJ databases">
        <title>Infants hospitalized years apart are colonized by the same room-sourced microbial strains.</title>
        <authorList>
            <person name="Brooks B."/>
            <person name="Olm M.R."/>
            <person name="Firek B.A."/>
            <person name="Baker R."/>
            <person name="Thomas B.C."/>
            <person name="Morowitz M.J."/>
            <person name="Banfield J.F."/>
        </authorList>
    </citation>
    <scope>NUCLEOTIDE SEQUENCE [LARGE SCALE GENOMIC DNA]</scope>
    <source>
        <strain evidence="2">S2_018_000_R2_101</strain>
    </source>
</reference>
<dbReference type="CDD" id="cd02226">
    <property type="entry name" value="cupin_YdbB-like"/>
    <property type="match status" value="1"/>
</dbReference>
<keyword evidence="2" id="KW-0413">Isomerase</keyword>
<dbReference type="Pfam" id="PF07883">
    <property type="entry name" value="Cupin_2"/>
    <property type="match status" value="1"/>
</dbReference>
<dbReference type="InterPro" id="IPR052044">
    <property type="entry name" value="PKS_Associated_Protein"/>
</dbReference>
<gene>
    <name evidence="2" type="ORF">DI623_04585</name>
</gene>
<dbReference type="PANTHER" id="PTHR36114:SF1">
    <property type="entry name" value="16.7 KDA PROTEIN IN WHIE LOCUS"/>
    <property type="match status" value="1"/>
</dbReference>
<comment type="caution">
    <text evidence="2">The sequence shown here is derived from an EMBL/GenBank/DDBJ whole genome shotgun (WGS) entry which is preliminary data.</text>
</comment>
<name>A0A2W5ACS6_9SPHN</name>
<evidence type="ECO:0000313" key="2">
    <source>
        <dbReference type="EMBL" id="PZO91082.1"/>
    </source>
</evidence>
<accession>A0A2W5ACS6</accession>
<dbReference type="AlphaFoldDB" id="A0A2W5ACS6"/>
<dbReference type="InterPro" id="IPR014710">
    <property type="entry name" value="RmlC-like_jellyroll"/>
</dbReference>
<dbReference type="EMBL" id="QFNN01000015">
    <property type="protein sequence ID" value="PZO91082.1"/>
    <property type="molecule type" value="Genomic_DNA"/>
</dbReference>
<dbReference type="GO" id="GO:0016853">
    <property type="term" value="F:isomerase activity"/>
    <property type="evidence" value="ECO:0007669"/>
    <property type="project" value="UniProtKB-KW"/>
</dbReference>
<feature type="domain" description="Cupin type-2" evidence="1">
    <location>
        <begin position="44"/>
        <end position="104"/>
    </location>
</feature>
<protein>
    <submittedName>
        <fullName evidence="2">Mannose-6-phosphate isomerase</fullName>
    </submittedName>
</protein>
<organism evidence="2 3">
    <name type="scientific">Sphingomonas sanxanigenens</name>
    <dbReference type="NCBI Taxonomy" id="397260"/>
    <lineage>
        <taxon>Bacteria</taxon>
        <taxon>Pseudomonadati</taxon>
        <taxon>Pseudomonadota</taxon>
        <taxon>Alphaproteobacteria</taxon>
        <taxon>Sphingomonadales</taxon>
        <taxon>Sphingomonadaceae</taxon>
        <taxon>Sphingomonas</taxon>
    </lineage>
</organism>
<dbReference type="PANTHER" id="PTHR36114">
    <property type="entry name" value="16.7 KDA PROTEIN IN WHIE LOCUS"/>
    <property type="match status" value="1"/>
</dbReference>
<dbReference type="SUPFAM" id="SSF51182">
    <property type="entry name" value="RmlC-like cupins"/>
    <property type="match status" value="1"/>
</dbReference>
<dbReference type="Proteomes" id="UP000249066">
    <property type="component" value="Unassembled WGS sequence"/>
</dbReference>
<sequence length="130" mass="14272">MGRIPEGGTAVIRIPLSEKFATIDEHWRPKVAAQANGQDIRLVKTKGVFPWHSHPDADETFLVWKGVFRVEYRDHVVELGPGEMTVVPRGVEHRTASDEEAEVLIFEPSEVINTGDAPASAFTAPSGVTI</sequence>
<dbReference type="Gene3D" id="2.60.120.10">
    <property type="entry name" value="Jelly Rolls"/>
    <property type="match status" value="1"/>
</dbReference>
<evidence type="ECO:0000259" key="1">
    <source>
        <dbReference type="Pfam" id="PF07883"/>
    </source>
</evidence>
<dbReference type="InterPro" id="IPR013096">
    <property type="entry name" value="Cupin_2"/>
</dbReference>
<dbReference type="InterPro" id="IPR011051">
    <property type="entry name" value="RmlC_Cupin_sf"/>
</dbReference>
<proteinExistence type="predicted"/>
<evidence type="ECO:0000313" key="3">
    <source>
        <dbReference type="Proteomes" id="UP000249066"/>
    </source>
</evidence>